<accession>A0AAE9ZWF7</accession>
<evidence type="ECO:0000256" key="9">
    <source>
        <dbReference type="ARBA" id="ARBA00023237"/>
    </source>
</evidence>
<dbReference type="InterPro" id="IPR000531">
    <property type="entry name" value="Beta-barrel_TonB"/>
</dbReference>
<evidence type="ECO:0000256" key="8">
    <source>
        <dbReference type="ARBA" id="ARBA00023136"/>
    </source>
</evidence>
<reference evidence="15" key="1">
    <citation type="submission" date="2023-03" db="EMBL/GenBank/DDBJ databases">
        <title>Lomoglobus Profundus gen. nov., sp. nov., a novel member of the phylum Verrucomicrobia, isolated from deep-marine sediment of South China Sea.</title>
        <authorList>
            <person name="Ahmad T."/>
            <person name="Ishaq S.E."/>
            <person name="Wang F."/>
        </authorList>
    </citation>
    <scope>NUCLEOTIDE SEQUENCE</scope>
    <source>
        <strain evidence="15">LMO-M01</strain>
    </source>
</reference>
<keyword evidence="15" id="KW-0675">Receptor</keyword>
<comment type="subcellular location">
    <subcellularLocation>
        <location evidence="1 10">Cell outer membrane</location>
        <topology evidence="1 10">Multi-pass membrane protein</topology>
    </subcellularLocation>
</comment>
<gene>
    <name evidence="15" type="ORF">PXH66_00855</name>
</gene>
<keyword evidence="5 12" id="KW-0732">Signal</keyword>
<feature type="signal peptide" evidence="12">
    <location>
        <begin position="1"/>
        <end position="32"/>
    </location>
</feature>
<keyword evidence="8 10" id="KW-0472">Membrane</keyword>
<keyword evidence="6" id="KW-0406">Ion transport</keyword>
<name>A0AAE9ZWF7_9BACT</name>
<dbReference type="InterPro" id="IPR037066">
    <property type="entry name" value="Plug_dom_sf"/>
</dbReference>
<dbReference type="InterPro" id="IPR039426">
    <property type="entry name" value="TonB-dep_rcpt-like"/>
</dbReference>
<evidence type="ECO:0000256" key="11">
    <source>
        <dbReference type="RuleBase" id="RU003357"/>
    </source>
</evidence>
<dbReference type="InterPro" id="IPR012910">
    <property type="entry name" value="Plug_dom"/>
</dbReference>
<dbReference type="Proteomes" id="UP001218638">
    <property type="component" value="Chromosome"/>
</dbReference>
<evidence type="ECO:0000256" key="1">
    <source>
        <dbReference type="ARBA" id="ARBA00004571"/>
    </source>
</evidence>
<dbReference type="Gene3D" id="2.40.170.20">
    <property type="entry name" value="TonB-dependent receptor, beta-barrel domain"/>
    <property type="match status" value="1"/>
</dbReference>
<evidence type="ECO:0000256" key="6">
    <source>
        <dbReference type="ARBA" id="ARBA00023065"/>
    </source>
</evidence>
<evidence type="ECO:0000256" key="12">
    <source>
        <dbReference type="SAM" id="SignalP"/>
    </source>
</evidence>
<feature type="chain" id="PRO_5042067230" evidence="12">
    <location>
        <begin position="33"/>
        <end position="624"/>
    </location>
</feature>
<keyword evidence="4 10" id="KW-0812">Transmembrane</keyword>
<organism evidence="15 16">
    <name type="scientific">Synoicihabitans lomoniglobus</name>
    <dbReference type="NCBI Taxonomy" id="2909285"/>
    <lineage>
        <taxon>Bacteria</taxon>
        <taxon>Pseudomonadati</taxon>
        <taxon>Verrucomicrobiota</taxon>
        <taxon>Opitutia</taxon>
        <taxon>Opitutales</taxon>
        <taxon>Opitutaceae</taxon>
        <taxon>Synoicihabitans</taxon>
    </lineage>
</organism>
<keyword evidence="3 10" id="KW-1134">Transmembrane beta strand</keyword>
<dbReference type="GO" id="GO:0009279">
    <property type="term" value="C:cell outer membrane"/>
    <property type="evidence" value="ECO:0007669"/>
    <property type="project" value="UniProtKB-SubCell"/>
</dbReference>
<evidence type="ECO:0000256" key="4">
    <source>
        <dbReference type="ARBA" id="ARBA00022692"/>
    </source>
</evidence>
<feature type="domain" description="TonB-dependent receptor-like beta-barrel" evidence="13">
    <location>
        <begin position="188"/>
        <end position="597"/>
    </location>
</feature>
<evidence type="ECO:0000259" key="13">
    <source>
        <dbReference type="Pfam" id="PF00593"/>
    </source>
</evidence>
<dbReference type="RefSeq" id="WP_330929345.1">
    <property type="nucleotide sequence ID" value="NZ_CP119075.1"/>
</dbReference>
<dbReference type="PROSITE" id="PS52016">
    <property type="entry name" value="TONB_DEPENDENT_REC_3"/>
    <property type="match status" value="1"/>
</dbReference>
<dbReference type="PANTHER" id="PTHR30069:SF53">
    <property type="entry name" value="COLICIN I RECEPTOR-RELATED"/>
    <property type="match status" value="1"/>
</dbReference>
<evidence type="ECO:0000313" key="15">
    <source>
        <dbReference type="EMBL" id="WED65397.1"/>
    </source>
</evidence>
<dbReference type="EMBL" id="CP119075">
    <property type="protein sequence ID" value="WED65397.1"/>
    <property type="molecule type" value="Genomic_DNA"/>
</dbReference>
<comment type="similarity">
    <text evidence="10 11">Belongs to the TonB-dependent receptor family.</text>
</comment>
<dbReference type="Gene3D" id="2.170.130.10">
    <property type="entry name" value="TonB-dependent receptor, plug domain"/>
    <property type="match status" value="1"/>
</dbReference>
<evidence type="ECO:0000256" key="2">
    <source>
        <dbReference type="ARBA" id="ARBA00022448"/>
    </source>
</evidence>
<evidence type="ECO:0000256" key="7">
    <source>
        <dbReference type="ARBA" id="ARBA00023077"/>
    </source>
</evidence>
<dbReference type="KEGG" id="slom:PXH66_00855"/>
<evidence type="ECO:0000256" key="10">
    <source>
        <dbReference type="PROSITE-ProRule" id="PRU01360"/>
    </source>
</evidence>
<evidence type="ECO:0000256" key="3">
    <source>
        <dbReference type="ARBA" id="ARBA00022452"/>
    </source>
</evidence>
<dbReference type="InterPro" id="IPR036942">
    <property type="entry name" value="Beta-barrel_TonB_sf"/>
</dbReference>
<dbReference type="AlphaFoldDB" id="A0AAE9ZWF7"/>
<keyword evidence="9 10" id="KW-0998">Cell outer membrane</keyword>
<evidence type="ECO:0000259" key="14">
    <source>
        <dbReference type="Pfam" id="PF07715"/>
    </source>
</evidence>
<dbReference type="GO" id="GO:0006811">
    <property type="term" value="P:monoatomic ion transport"/>
    <property type="evidence" value="ECO:0007669"/>
    <property type="project" value="UniProtKB-KW"/>
</dbReference>
<dbReference type="SUPFAM" id="SSF56935">
    <property type="entry name" value="Porins"/>
    <property type="match status" value="1"/>
</dbReference>
<keyword evidence="7 11" id="KW-0798">TonB box</keyword>
<dbReference type="Pfam" id="PF00593">
    <property type="entry name" value="TonB_dep_Rec_b-barrel"/>
    <property type="match status" value="1"/>
</dbReference>
<dbReference type="CDD" id="cd01347">
    <property type="entry name" value="ligand_gated_channel"/>
    <property type="match status" value="1"/>
</dbReference>
<protein>
    <submittedName>
        <fullName evidence="15">TonB-dependent receptor</fullName>
    </submittedName>
</protein>
<dbReference type="GO" id="GO:0015889">
    <property type="term" value="P:cobalamin transport"/>
    <property type="evidence" value="ECO:0007669"/>
    <property type="project" value="TreeGrafter"/>
</dbReference>
<sequence>MNNLPSFASVGSVLRIASAVTAGAALASFASAQTPATPLDPFVTTATRTPVSAAQLGSAVDVISAADLQRRQVNTLAGALNTVPGTPNFASGAMGALGSIFLRGAESDQTLFLVDGIRLNDPNTDYQLFLGGSCVSACDSLEVSHGPQSTLYGGEAMGGVIAIAAQPGTGEPTTRLGFEAGSFGTVQGTIYTQGQLDATAYVVSITGGHTENDRPNNAFDSANLVARIDHALASGVRIGATLRGFEGRYESPGDRFTNDPDNTEDESNWLATAYAEFDPSEDLHVRVTLGGQAREFVSTNPGGFGTQVTTVTNKRGVLDSQVSYTGLAGHRLTGGVTAEANHTKNDGFGDIDESQSLLALFVQDEIALGEHAWLTLGLRSDDHDTFGRATTGRATIAWQVVPEQLKLRASYGTAFRSPSFLDLYGQSSYYAGNPDLNPEEARGWDVGADFYFADNRGTLSATYFDSDYDDLIIFDFGVSPGTTANVDAARTRGVETSGRWSVGEGTELRFNYTYLDATNESNGTRLLRRPRHSGGVDVWHDFGNGFDLGVGLGFVADREDVHAATFGTIDAENYAVARVYAAWQVRADVKLRARVENALDESYEQVHGFPQPGVGAYAGVEWTF</sequence>
<feature type="domain" description="TonB-dependent receptor plug" evidence="14">
    <location>
        <begin position="56"/>
        <end position="160"/>
    </location>
</feature>
<evidence type="ECO:0000256" key="5">
    <source>
        <dbReference type="ARBA" id="ARBA00022729"/>
    </source>
</evidence>
<evidence type="ECO:0000313" key="16">
    <source>
        <dbReference type="Proteomes" id="UP001218638"/>
    </source>
</evidence>
<keyword evidence="2 10" id="KW-0813">Transport</keyword>
<dbReference type="PANTHER" id="PTHR30069">
    <property type="entry name" value="TONB-DEPENDENT OUTER MEMBRANE RECEPTOR"/>
    <property type="match status" value="1"/>
</dbReference>
<dbReference type="Pfam" id="PF07715">
    <property type="entry name" value="Plug"/>
    <property type="match status" value="1"/>
</dbReference>
<proteinExistence type="inferred from homology"/>
<keyword evidence="16" id="KW-1185">Reference proteome</keyword>